<feature type="domain" description="Solute-binding protein family 3/N-terminal" evidence="3">
    <location>
        <begin position="42"/>
        <end position="266"/>
    </location>
</feature>
<dbReference type="Proteomes" id="UP000619033">
    <property type="component" value="Unassembled WGS sequence"/>
</dbReference>
<evidence type="ECO:0000313" key="5">
    <source>
        <dbReference type="Proteomes" id="UP000619033"/>
    </source>
</evidence>
<comment type="caution">
    <text evidence="4">The sequence shown here is derived from an EMBL/GenBank/DDBJ whole genome shotgun (WGS) entry which is preliminary data.</text>
</comment>
<keyword evidence="1 2" id="KW-0732">Signal</keyword>
<gene>
    <name evidence="4" type="ORF">JI744_18110</name>
</gene>
<dbReference type="SUPFAM" id="SSF53850">
    <property type="entry name" value="Periplasmic binding protein-like II"/>
    <property type="match status" value="1"/>
</dbReference>
<feature type="signal peptide" evidence="2">
    <location>
        <begin position="1"/>
        <end position="20"/>
    </location>
</feature>
<feature type="chain" id="PRO_5035255968" evidence="2">
    <location>
        <begin position="21"/>
        <end position="278"/>
    </location>
</feature>
<dbReference type="AlphaFoldDB" id="A0A8J7SVY5"/>
<dbReference type="InterPro" id="IPR001638">
    <property type="entry name" value="Solute-binding_3/MltF_N"/>
</dbReference>
<dbReference type="Pfam" id="PF00497">
    <property type="entry name" value="SBP_bac_3"/>
    <property type="match status" value="1"/>
</dbReference>
<evidence type="ECO:0000256" key="1">
    <source>
        <dbReference type="ARBA" id="ARBA00022729"/>
    </source>
</evidence>
<organism evidence="4 5">
    <name type="scientific">Fuscibacter oryzae</name>
    <dbReference type="NCBI Taxonomy" id="2803939"/>
    <lineage>
        <taxon>Bacteria</taxon>
        <taxon>Pseudomonadati</taxon>
        <taxon>Pseudomonadota</taxon>
        <taxon>Alphaproteobacteria</taxon>
        <taxon>Rhodobacterales</taxon>
        <taxon>Paracoccaceae</taxon>
        <taxon>Fuscibacter</taxon>
    </lineage>
</organism>
<name>A0A8J7SVY5_9RHOB</name>
<dbReference type="RefSeq" id="WP_202662586.1">
    <property type="nucleotide sequence ID" value="NZ_JAESVP010000013.1"/>
</dbReference>
<reference evidence="4" key="1">
    <citation type="submission" date="2021-01" db="EMBL/GenBank/DDBJ databases">
        <title>Genome seq and assembly of Tabrizicola sp. KVB23.</title>
        <authorList>
            <person name="Chhetri G."/>
        </authorList>
    </citation>
    <scope>NUCLEOTIDE SEQUENCE</scope>
    <source>
        <strain evidence="4">KVB23</strain>
    </source>
</reference>
<evidence type="ECO:0000256" key="2">
    <source>
        <dbReference type="SAM" id="SignalP"/>
    </source>
</evidence>
<protein>
    <submittedName>
        <fullName evidence="4">Transporter substrate-binding domain-containing protein</fullName>
    </submittedName>
</protein>
<sequence length="278" mass="29830">MSFFGNILRALALGAGVAVAAQTAVAQDNPSAVLDEIRASGELKIPVMIGEEPGYIKDPATGAWSGFYVDFLTDLATQLGVKVTPVETTWGNLAADFQSNKIDIAIGVNPNPKRGLVVDYLWEPLFTDAWAVLTPAGKPVATWAELNTPEKTVVVQKGSTMQIVAEALLPKATLTVVEDRNLAIMELQAGRADAMIQSVFDVLQIAKNVGGEVSVPEPMLRNPATLAVARKPGNAGYINFLTNWVQQQRSLGLAQGRLAKSWEDRGIDLSILPDNFSF</sequence>
<dbReference type="SMART" id="SM00062">
    <property type="entry name" value="PBPb"/>
    <property type="match status" value="1"/>
</dbReference>
<keyword evidence="5" id="KW-1185">Reference proteome</keyword>
<dbReference type="Gene3D" id="3.40.190.10">
    <property type="entry name" value="Periplasmic binding protein-like II"/>
    <property type="match status" value="2"/>
</dbReference>
<dbReference type="EMBL" id="JAESVP010000013">
    <property type="protein sequence ID" value="MBL4930017.1"/>
    <property type="molecule type" value="Genomic_DNA"/>
</dbReference>
<proteinExistence type="predicted"/>
<accession>A0A8J7SVY5</accession>
<evidence type="ECO:0000259" key="3">
    <source>
        <dbReference type="SMART" id="SM00062"/>
    </source>
</evidence>
<dbReference type="PANTHER" id="PTHR35936">
    <property type="entry name" value="MEMBRANE-BOUND LYTIC MUREIN TRANSGLYCOSYLASE F"/>
    <property type="match status" value="1"/>
</dbReference>
<dbReference type="PANTHER" id="PTHR35936:SF17">
    <property type="entry name" value="ARGININE-BINDING EXTRACELLULAR PROTEIN ARTP"/>
    <property type="match status" value="1"/>
</dbReference>
<evidence type="ECO:0000313" key="4">
    <source>
        <dbReference type="EMBL" id="MBL4930017.1"/>
    </source>
</evidence>